<keyword evidence="10" id="KW-0594">Phospholipid biosynthesis</keyword>
<dbReference type="GO" id="GO:0005789">
    <property type="term" value="C:endoplasmic reticulum membrane"/>
    <property type="evidence" value="ECO:0007669"/>
    <property type="project" value="UniProtKB-SubCell"/>
</dbReference>
<evidence type="ECO:0000256" key="11">
    <source>
        <dbReference type="ARBA" id="ARBA00023264"/>
    </source>
</evidence>
<evidence type="ECO:0000256" key="13">
    <source>
        <dbReference type="SAM" id="MobiDB-lite"/>
    </source>
</evidence>
<feature type="transmembrane region" description="Helical" evidence="14">
    <location>
        <begin position="225"/>
        <end position="251"/>
    </location>
</feature>
<evidence type="ECO:0000256" key="14">
    <source>
        <dbReference type="SAM" id="Phobius"/>
    </source>
</evidence>
<reference evidence="16" key="1">
    <citation type="journal article" date="2010" name="Genome Biol.">
        <title>Genome sequence of the necrotrophic plant pathogen Pythium ultimum reveals original pathogenicity mechanisms and effector repertoire.</title>
        <authorList>
            <person name="Levesque C.A."/>
            <person name="Brouwer H."/>
            <person name="Cano L."/>
            <person name="Hamilton J.P."/>
            <person name="Holt C."/>
            <person name="Huitema E."/>
            <person name="Raffaele S."/>
            <person name="Robideau G.P."/>
            <person name="Thines M."/>
            <person name="Win J."/>
            <person name="Zerillo M.M."/>
            <person name="Beakes G.W."/>
            <person name="Boore J.L."/>
            <person name="Busam D."/>
            <person name="Dumas B."/>
            <person name="Ferriera S."/>
            <person name="Fuerstenberg S.I."/>
            <person name="Gachon C.M."/>
            <person name="Gaulin E."/>
            <person name="Govers F."/>
            <person name="Grenville-Briggs L."/>
            <person name="Horner N."/>
            <person name="Hostetler J."/>
            <person name="Jiang R.H."/>
            <person name="Johnson J."/>
            <person name="Krajaejun T."/>
            <person name="Lin H."/>
            <person name="Meijer H.J."/>
            <person name="Moore B."/>
            <person name="Morris P."/>
            <person name="Phuntmart V."/>
            <person name="Puiu D."/>
            <person name="Shetty J."/>
            <person name="Stajich J.E."/>
            <person name="Tripathy S."/>
            <person name="Wawra S."/>
            <person name="van West P."/>
            <person name="Whitty B.R."/>
            <person name="Coutinho P.M."/>
            <person name="Henrissat B."/>
            <person name="Martin F."/>
            <person name="Thomas P.D."/>
            <person name="Tyler B.M."/>
            <person name="De Vries R.P."/>
            <person name="Kamoun S."/>
            <person name="Yandell M."/>
            <person name="Tisserat N."/>
            <person name="Buell C.R."/>
        </authorList>
    </citation>
    <scope>NUCLEOTIDE SEQUENCE</scope>
    <source>
        <strain evidence="16">DAOM:BR144</strain>
    </source>
</reference>
<evidence type="ECO:0000256" key="5">
    <source>
        <dbReference type="ARBA" id="ARBA00022692"/>
    </source>
</evidence>
<keyword evidence="9 14" id="KW-0472">Membrane</keyword>
<evidence type="ECO:0000313" key="16">
    <source>
        <dbReference type="Proteomes" id="UP000019132"/>
    </source>
</evidence>
<keyword evidence="5 14" id="KW-0812">Transmembrane</keyword>
<feature type="transmembrane region" description="Helical" evidence="14">
    <location>
        <begin position="86"/>
        <end position="103"/>
    </location>
</feature>
<evidence type="ECO:0000313" key="15">
    <source>
        <dbReference type="EnsemblProtists" id="PYU1_T004096"/>
    </source>
</evidence>
<evidence type="ECO:0000256" key="2">
    <source>
        <dbReference type="ARBA" id="ARBA00005189"/>
    </source>
</evidence>
<evidence type="ECO:0000256" key="7">
    <source>
        <dbReference type="ARBA" id="ARBA00022989"/>
    </source>
</evidence>
<dbReference type="FunCoup" id="K3WGK5">
    <property type="interactions" value="70"/>
</dbReference>
<organism evidence="15 16">
    <name type="scientific">Globisporangium ultimum (strain ATCC 200006 / CBS 805.95 / DAOM BR144)</name>
    <name type="common">Pythium ultimum</name>
    <dbReference type="NCBI Taxonomy" id="431595"/>
    <lineage>
        <taxon>Eukaryota</taxon>
        <taxon>Sar</taxon>
        <taxon>Stramenopiles</taxon>
        <taxon>Oomycota</taxon>
        <taxon>Peronosporomycetes</taxon>
        <taxon>Pythiales</taxon>
        <taxon>Pythiaceae</taxon>
        <taxon>Globisporangium</taxon>
    </lineage>
</organism>
<dbReference type="EMBL" id="GL376567">
    <property type="status" value="NOT_ANNOTATED_CDS"/>
    <property type="molecule type" value="Genomic_DNA"/>
</dbReference>
<keyword evidence="4" id="KW-0808">Transferase</keyword>
<evidence type="ECO:0000256" key="12">
    <source>
        <dbReference type="ARBA" id="ARBA00025707"/>
    </source>
</evidence>
<keyword evidence="8" id="KW-0443">Lipid metabolism</keyword>
<proteinExistence type="predicted"/>
<keyword evidence="11" id="KW-1208">Phospholipid metabolism</keyword>
<feature type="transmembrane region" description="Helical" evidence="14">
    <location>
        <begin position="455"/>
        <end position="476"/>
    </location>
</feature>
<evidence type="ECO:0000256" key="10">
    <source>
        <dbReference type="ARBA" id="ARBA00023209"/>
    </source>
</evidence>
<evidence type="ECO:0000256" key="8">
    <source>
        <dbReference type="ARBA" id="ARBA00023098"/>
    </source>
</evidence>
<dbReference type="InterPro" id="IPR004277">
    <property type="entry name" value="PSS"/>
</dbReference>
<keyword evidence="7 14" id="KW-1133">Transmembrane helix</keyword>
<comment type="pathway">
    <text evidence="2">Lipid metabolism.</text>
</comment>
<feature type="transmembrane region" description="Helical" evidence="14">
    <location>
        <begin position="416"/>
        <end position="435"/>
    </location>
</feature>
<feature type="transmembrane region" description="Helical" evidence="14">
    <location>
        <begin position="152"/>
        <end position="173"/>
    </location>
</feature>
<dbReference type="Proteomes" id="UP000019132">
    <property type="component" value="Unassembled WGS sequence"/>
</dbReference>
<comment type="pathway">
    <text evidence="12">Phospholipid metabolism.</text>
</comment>
<comment type="subcellular location">
    <subcellularLocation>
        <location evidence="1">Endoplasmic reticulum membrane</location>
        <topology evidence="1">Multi-pass membrane protein</topology>
    </subcellularLocation>
</comment>
<dbReference type="VEuPathDB" id="FungiDB:PYU1_G004086"/>
<sequence>MTQARLSEDEELYGAAMDLAETQQRQVLRVRKGSDLAVYGNESSATEGESEEGGRRGSNYQNRKWSMEETVDVDDDNEDQWTSNPHTLTCGFLLILWIVYAAFHETTPTSDDPDVQRAHDVKRGVKYAGVFFLTYCMLQLPDGHFVRPHPIFWRLATGCFILYEMFLIFMLFLRTDDARAFMKNFDPALGVELPEDSYAADCRLYTPENLESSFYNLRNTFFDRFVIMHFLGWIVGALMVRSYFICWVLSIMYEFYELSFRHWLANFNECWWDHLFLDIFTCNAAGIYLGMKICRWYEMQKFNWVGIRKIPNLSGKAKRALAQFTPAYWLAYDWKIFRSADRFWRVMSMVTILSVMLLNSFFLKTVLWVPASSSLNVYRLAIWYTAGSYAVAEYYIFCTFTMHVQGKGQVQPVKKLGPRAWLGVIVVSTELLVVVKHGQGMFTAPFPLFVKIGWGIIFALLVVGSSIYFAFFNKVAKPKSKSKKTQ</sequence>
<keyword evidence="16" id="KW-1185">Reference proteome</keyword>
<reference evidence="16" key="2">
    <citation type="submission" date="2010-04" db="EMBL/GenBank/DDBJ databases">
        <authorList>
            <person name="Buell R."/>
            <person name="Hamilton J."/>
            <person name="Hostetler J."/>
        </authorList>
    </citation>
    <scope>NUCLEOTIDE SEQUENCE [LARGE SCALE GENOMIC DNA]</scope>
    <source>
        <strain evidence="16">DAOM:BR144</strain>
    </source>
</reference>
<dbReference type="GO" id="GO:0106245">
    <property type="term" value="F:L-serine-phosphatidylethanolamine phosphatidyltransferase activity"/>
    <property type="evidence" value="ECO:0007669"/>
    <property type="project" value="InterPro"/>
</dbReference>
<dbReference type="Pfam" id="PF03034">
    <property type="entry name" value="PSS"/>
    <property type="match status" value="1"/>
</dbReference>
<evidence type="ECO:0000256" key="9">
    <source>
        <dbReference type="ARBA" id="ARBA00023136"/>
    </source>
</evidence>
<dbReference type="PANTHER" id="PTHR15362">
    <property type="entry name" value="PHOSPHATIDYLINOSITOL SYNTHASE"/>
    <property type="match status" value="1"/>
</dbReference>
<evidence type="ECO:0000256" key="4">
    <source>
        <dbReference type="ARBA" id="ARBA00022679"/>
    </source>
</evidence>
<reference evidence="15" key="3">
    <citation type="submission" date="2015-02" db="UniProtKB">
        <authorList>
            <consortium name="EnsemblProtists"/>
        </authorList>
    </citation>
    <scope>IDENTIFICATION</scope>
    <source>
        <strain evidence="15">DAOM BR144</strain>
    </source>
</reference>
<accession>K3WGK5</accession>
<dbReference type="STRING" id="431595.K3WGK5"/>
<evidence type="ECO:0000256" key="1">
    <source>
        <dbReference type="ARBA" id="ARBA00004477"/>
    </source>
</evidence>
<feature type="transmembrane region" description="Helical" evidence="14">
    <location>
        <begin position="271"/>
        <end position="291"/>
    </location>
</feature>
<keyword evidence="3" id="KW-0444">Lipid biosynthesis</keyword>
<dbReference type="eggNOG" id="KOG2735">
    <property type="taxonomic scope" value="Eukaryota"/>
</dbReference>
<dbReference type="OMA" id="LPNFWEC"/>
<dbReference type="PANTHER" id="PTHR15362:SF7">
    <property type="entry name" value="PHOSPHATIDYLSERINE SYNTHASE 2"/>
    <property type="match status" value="1"/>
</dbReference>
<feature type="transmembrane region" description="Helical" evidence="14">
    <location>
        <begin position="124"/>
        <end position="140"/>
    </location>
</feature>
<evidence type="ECO:0000256" key="3">
    <source>
        <dbReference type="ARBA" id="ARBA00022516"/>
    </source>
</evidence>
<dbReference type="HOGENOM" id="CLU_037661_4_2_1"/>
<keyword evidence="6" id="KW-0256">Endoplasmic reticulum</keyword>
<dbReference type="GO" id="GO:0006659">
    <property type="term" value="P:phosphatidylserine biosynthetic process"/>
    <property type="evidence" value="ECO:0007669"/>
    <property type="project" value="InterPro"/>
</dbReference>
<evidence type="ECO:0008006" key="17">
    <source>
        <dbReference type="Google" id="ProtNLM"/>
    </source>
</evidence>
<dbReference type="InParanoid" id="K3WGK5"/>
<protein>
    <recommendedName>
        <fullName evidence="17">Phosphatidylserine synthase</fullName>
    </recommendedName>
</protein>
<dbReference type="AlphaFoldDB" id="K3WGK5"/>
<dbReference type="EnsemblProtists" id="PYU1_T004096">
    <property type="protein sequence ID" value="PYU1_T004096"/>
    <property type="gene ID" value="PYU1_G004086"/>
</dbReference>
<name>K3WGK5_GLOUD</name>
<feature type="transmembrane region" description="Helical" evidence="14">
    <location>
        <begin position="382"/>
        <end position="404"/>
    </location>
</feature>
<feature type="region of interest" description="Disordered" evidence="13">
    <location>
        <begin position="38"/>
        <end position="62"/>
    </location>
</feature>
<feature type="transmembrane region" description="Helical" evidence="14">
    <location>
        <begin position="343"/>
        <end position="362"/>
    </location>
</feature>
<evidence type="ECO:0000256" key="6">
    <source>
        <dbReference type="ARBA" id="ARBA00022824"/>
    </source>
</evidence>